<organism evidence="2 3">
    <name type="scientific">Datura stramonium</name>
    <name type="common">Jimsonweed</name>
    <name type="synonym">Common thornapple</name>
    <dbReference type="NCBI Taxonomy" id="4076"/>
    <lineage>
        <taxon>Eukaryota</taxon>
        <taxon>Viridiplantae</taxon>
        <taxon>Streptophyta</taxon>
        <taxon>Embryophyta</taxon>
        <taxon>Tracheophyta</taxon>
        <taxon>Spermatophyta</taxon>
        <taxon>Magnoliopsida</taxon>
        <taxon>eudicotyledons</taxon>
        <taxon>Gunneridae</taxon>
        <taxon>Pentapetalae</taxon>
        <taxon>asterids</taxon>
        <taxon>lamiids</taxon>
        <taxon>Solanales</taxon>
        <taxon>Solanaceae</taxon>
        <taxon>Solanoideae</taxon>
        <taxon>Datureae</taxon>
        <taxon>Datura</taxon>
    </lineage>
</organism>
<dbReference type="EMBL" id="JACEIK010000314">
    <property type="protein sequence ID" value="MCD7454737.1"/>
    <property type="molecule type" value="Genomic_DNA"/>
</dbReference>
<feature type="region of interest" description="Disordered" evidence="1">
    <location>
        <begin position="33"/>
        <end position="83"/>
    </location>
</feature>
<dbReference type="Proteomes" id="UP000823775">
    <property type="component" value="Unassembled WGS sequence"/>
</dbReference>
<accession>A0ABS8S6M2</accession>
<protein>
    <submittedName>
        <fullName evidence="2">Uncharacterized protein</fullName>
    </submittedName>
</protein>
<reference evidence="2 3" key="1">
    <citation type="journal article" date="2021" name="BMC Genomics">
        <title>Datura genome reveals duplications of psychoactive alkaloid biosynthetic genes and high mutation rate following tissue culture.</title>
        <authorList>
            <person name="Rajewski A."/>
            <person name="Carter-House D."/>
            <person name="Stajich J."/>
            <person name="Litt A."/>
        </authorList>
    </citation>
    <scope>NUCLEOTIDE SEQUENCE [LARGE SCALE GENOMIC DNA]</scope>
    <source>
        <strain evidence="2">AR-01</strain>
    </source>
</reference>
<feature type="compositionally biased region" description="Basic and acidic residues" evidence="1">
    <location>
        <begin position="68"/>
        <end position="83"/>
    </location>
</feature>
<evidence type="ECO:0000313" key="3">
    <source>
        <dbReference type="Proteomes" id="UP000823775"/>
    </source>
</evidence>
<comment type="caution">
    <text evidence="2">The sequence shown here is derived from an EMBL/GenBank/DDBJ whole genome shotgun (WGS) entry which is preliminary data.</text>
</comment>
<evidence type="ECO:0000313" key="2">
    <source>
        <dbReference type="EMBL" id="MCD7454737.1"/>
    </source>
</evidence>
<keyword evidence="3" id="KW-1185">Reference proteome</keyword>
<name>A0ABS8S6M2_DATST</name>
<gene>
    <name evidence="2" type="ORF">HAX54_025841</name>
</gene>
<proteinExistence type="predicted"/>
<evidence type="ECO:0000256" key="1">
    <source>
        <dbReference type="SAM" id="MobiDB-lite"/>
    </source>
</evidence>
<sequence>MCDYSFGKCVFDSTSCPLYNESGFPYMSAQLASQKHGRPNTRIGDGSLTTAISRGNKKGNQEKGGNSYDEKLPIRNQIRDGDI</sequence>